<organism evidence="2 3">
    <name type="scientific">Acinetobacter tianfuensis</name>
    <dbReference type="NCBI Taxonomy" id="2419603"/>
    <lineage>
        <taxon>Bacteria</taxon>
        <taxon>Pseudomonadati</taxon>
        <taxon>Pseudomonadota</taxon>
        <taxon>Gammaproteobacteria</taxon>
        <taxon>Moraxellales</taxon>
        <taxon>Moraxellaceae</taxon>
        <taxon>Acinetobacter</taxon>
    </lineage>
</organism>
<sequence>MEQLIGAGAGRHAENIQELNRVSAWIREQMRLFGVPCHYQNFSVNNLPYRNVVCSLNTGHKERVIVGAHYDAEKGSTGADSNASGAAGVIETARIAAMDKASLKRNIDFVFYTLAAPPYLGTENMGSFIHAKGLSKQKVNIAAVYIMDMIGYYDQNEVQQYPSGLKWIYPAHGNFIAAVGNLQSRDLTYAYCMAIRKQNQLQCERIIAPSFVQELDFSDHMHYWKYDIPAITITDTGAYRNKRIETGQDSLDFLDTVKMGQAVNGLVDVLFTN</sequence>
<name>A0A3A8F241_9GAMM</name>
<dbReference type="Gene3D" id="3.40.630.10">
    <property type="entry name" value="Zn peptidases"/>
    <property type="match status" value="1"/>
</dbReference>
<dbReference type="InterPro" id="IPR007484">
    <property type="entry name" value="Peptidase_M28"/>
</dbReference>
<keyword evidence="3" id="KW-1185">Reference proteome</keyword>
<comment type="caution">
    <text evidence="2">The sequence shown here is derived from an EMBL/GenBank/DDBJ whole genome shotgun (WGS) entry which is preliminary data.</text>
</comment>
<evidence type="ECO:0000259" key="1">
    <source>
        <dbReference type="Pfam" id="PF04389"/>
    </source>
</evidence>
<evidence type="ECO:0000313" key="2">
    <source>
        <dbReference type="EMBL" id="RKG34753.1"/>
    </source>
</evidence>
<reference evidence="2 3" key="1">
    <citation type="submission" date="2018-09" db="EMBL/GenBank/DDBJ databases">
        <title>The draft genome of Acinetobacter spp. strains.</title>
        <authorList>
            <person name="Qin J."/>
            <person name="Feng Y."/>
            <person name="Zong Z."/>
        </authorList>
    </citation>
    <scope>NUCLEOTIDE SEQUENCE [LARGE SCALE GENOMIC DNA]</scope>
    <source>
        <strain evidence="2 3">WCHAc060012</strain>
    </source>
</reference>
<feature type="domain" description="Peptidase M28" evidence="1">
    <location>
        <begin position="51"/>
        <end position="261"/>
    </location>
</feature>
<dbReference type="Pfam" id="PF04389">
    <property type="entry name" value="Peptidase_M28"/>
    <property type="match status" value="1"/>
</dbReference>
<dbReference type="GO" id="GO:0008235">
    <property type="term" value="F:metalloexopeptidase activity"/>
    <property type="evidence" value="ECO:0007669"/>
    <property type="project" value="InterPro"/>
</dbReference>
<protein>
    <submittedName>
        <fullName evidence="2">M28 family peptidase</fullName>
    </submittedName>
</protein>
<dbReference type="AlphaFoldDB" id="A0A3A8F241"/>
<dbReference type="Proteomes" id="UP000282388">
    <property type="component" value="Unassembled WGS sequence"/>
</dbReference>
<dbReference type="GO" id="GO:0006508">
    <property type="term" value="P:proteolysis"/>
    <property type="evidence" value="ECO:0007669"/>
    <property type="project" value="InterPro"/>
</dbReference>
<dbReference type="InterPro" id="IPR045175">
    <property type="entry name" value="M28_fam"/>
</dbReference>
<gene>
    <name evidence="2" type="ORF">D7V32_00805</name>
</gene>
<dbReference type="EMBL" id="RAXV01000001">
    <property type="protein sequence ID" value="RKG34753.1"/>
    <property type="molecule type" value="Genomic_DNA"/>
</dbReference>
<evidence type="ECO:0000313" key="3">
    <source>
        <dbReference type="Proteomes" id="UP000282388"/>
    </source>
</evidence>
<dbReference type="OrthoDB" id="9778250at2"/>
<dbReference type="PANTHER" id="PTHR12147">
    <property type="entry name" value="METALLOPEPTIDASE M28 FAMILY MEMBER"/>
    <property type="match status" value="1"/>
</dbReference>
<dbReference type="SUPFAM" id="SSF53187">
    <property type="entry name" value="Zn-dependent exopeptidases"/>
    <property type="match status" value="1"/>
</dbReference>
<accession>A0A3A8F241</accession>
<dbReference type="PANTHER" id="PTHR12147:SF26">
    <property type="entry name" value="PEPTIDASE M28 DOMAIN-CONTAINING PROTEIN"/>
    <property type="match status" value="1"/>
</dbReference>
<proteinExistence type="predicted"/>